<dbReference type="InterPro" id="IPR000330">
    <property type="entry name" value="SNF2_N"/>
</dbReference>
<evidence type="ECO:0000313" key="5">
    <source>
        <dbReference type="Proteomes" id="UP000054018"/>
    </source>
</evidence>
<name>A0A0C9Y276_9AGAM</name>
<dbReference type="Proteomes" id="UP000054018">
    <property type="component" value="Unassembled WGS sequence"/>
</dbReference>
<evidence type="ECO:0000313" key="4">
    <source>
        <dbReference type="EMBL" id="KIK11276.1"/>
    </source>
</evidence>
<dbReference type="OrthoDB" id="3270319at2759"/>
<dbReference type="EMBL" id="KN834258">
    <property type="protein sequence ID" value="KIK11276.1"/>
    <property type="molecule type" value="Genomic_DNA"/>
</dbReference>
<organism evidence="4 5">
    <name type="scientific">Pisolithus microcarpus 441</name>
    <dbReference type="NCBI Taxonomy" id="765257"/>
    <lineage>
        <taxon>Eukaryota</taxon>
        <taxon>Fungi</taxon>
        <taxon>Dikarya</taxon>
        <taxon>Basidiomycota</taxon>
        <taxon>Agaricomycotina</taxon>
        <taxon>Agaricomycetes</taxon>
        <taxon>Agaricomycetidae</taxon>
        <taxon>Boletales</taxon>
        <taxon>Sclerodermatineae</taxon>
        <taxon>Pisolithaceae</taxon>
        <taxon>Pisolithus</taxon>
    </lineage>
</organism>
<sequence>MPSQSLTAALLLLGKDGLPWGTPTWQSLTRIHGEPWATAENAPDDSLALHVPEWTTRVAKHVKAFATKVWGMAPSKQDAYVAKRAKDNDSVGRTAWATFVSKRSGQWGINKIVDDVLVGAGRSPAQVLQAAQIYEVQGDVAQKLFGDDAYVGAGSLLKPAISKFCRAILTLTWNRYRKGVTRDDLRKLLNLYVRYDDAERRARVEQYMTDMVEMLKVIRKEPGSENTDKLPKNLREALRNLASEDDITAVTQYLLATMEEMDGADADERVDLDLDAPLDPDWTEGVENLSKLTDDSLWQKLGLADKRIPFFQRWTDPDGLIDPWSPEGQAWLNTSTSKRHELEPRWHQLVGIYRMLERTFEGKPVLLMDGVGLGKTLQVLGTIACLAYYRHVYKEKGVFPGDFAERKLNTPDGNIPDLPHIIVCPVNLRQQWESEIKRFLSPGSFDVLPYINRLDSRGSWWSDLFHISKQPLPRRIILATQTVS</sequence>
<gene>
    <name evidence="4" type="ORF">PISMIDRAFT_122983</name>
</gene>
<evidence type="ECO:0000256" key="1">
    <source>
        <dbReference type="ARBA" id="ARBA00022741"/>
    </source>
</evidence>
<dbReference type="Gene3D" id="3.40.50.10810">
    <property type="entry name" value="Tandem AAA-ATPase domain"/>
    <property type="match status" value="1"/>
</dbReference>
<dbReference type="AlphaFoldDB" id="A0A0C9Y276"/>
<dbReference type="PANTHER" id="PTHR10799">
    <property type="entry name" value="SNF2/RAD54 HELICASE FAMILY"/>
    <property type="match status" value="1"/>
</dbReference>
<evidence type="ECO:0000256" key="2">
    <source>
        <dbReference type="ARBA" id="ARBA00022840"/>
    </source>
</evidence>
<dbReference type="SUPFAM" id="SSF52540">
    <property type="entry name" value="P-loop containing nucleoside triphosphate hydrolases"/>
    <property type="match status" value="1"/>
</dbReference>
<feature type="domain" description="SNF2 N-terminal" evidence="3">
    <location>
        <begin position="347"/>
        <end position="463"/>
    </location>
</feature>
<reference evidence="5" key="2">
    <citation type="submission" date="2015-01" db="EMBL/GenBank/DDBJ databases">
        <title>Evolutionary Origins and Diversification of the Mycorrhizal Mutualists.</title>
        <authorList>
            <consortium name="DOE Joint Genome Institute"/>
            <consortium name="Mycorrhizal Genomics Consortium"/>
            <person name="Kohler A."/>
            <person name="Kuo A."/>
            <person name="Nagy L.G."/>
            <person name="Floudas D."/>
            <person name="Copeland A."/>
            <person name="Barry K.W."/>
            <person name="Cichocki N."/>
            <person name="Veneault-Fourrey C."/>
            <person name="LaButti K."/>
            <person name="Lindquist E.A."/>
            <person name="Lipzen A."/>
            <person name="Lundell T."/>
            <person name="Morin E."/>
            <person name="Murat C."/>
            <person name="Riley R."/>
            <person name="Ohm R."/>
            <person name="Sun H."/>
            <person name="Tunlid A."/>
            <person name="Henrissat B."/>
            <person name="Grigoriev I.V."/>
            <person name="Hibbett D.S."/>
            <person name="Martin F."/>
        </authorList>
    </citation>
    <scope>NUCLEOTIDE SEQUENCE [LARGE SCALE GENOMIC DNA]</scope>
    <source>
        <strain evidence="5">441</strain>
    </source>
</reference>
<accession>A0A0C9Y276</accession>
<keyword evidence="2" id="KW-0067">ATP-binding</keyword>
<keyword evidence="5" id="KW-1185">Reference proteome</keyword>
<dbReference type="HOGENOM" id="CLU_024528_0_0_1"/>
<dbReference type="STRING" id="765257.A0A0C9Y276"/>
<keyword evidence="1" id="KW-0547">Nucleotide-binding</keyword>
<evidence type="ECO:0000259" key="3">
    <source>
        <dbReference type="Pfam" id="PF00176"/>
    </source>
</evidence>
<reference evidence="4 5" key="1">
    <citation type="submission" date="2014-04" db="EMBL/GenBank/DDBJ databases">
        <authorList>
            <consortium name="DOE Joint Genome Institute"/>
            <person name="Kuo A."/>
            <person name="Kohler A."/>
            <person name="Costa M.D."/>
            <person name="Nagy L.G."/>
            <person name="Floudas D."/>
            <person name="Copeland A."/>
            <person name="Barry K.W."/>
            <person name="Cichocki N."/>
            <person name="Veneault-Fourrey C."/>
            <person name="LaButti K."/>
            <person name="Lindquist E.A."/>
            <person name="Lipzen A."/>
            <person name="Lundell T."/>
            <person name="Morin E."/>
            <person name="Murat C."/>
            <person name="Sun H."/>
            <person name="Tunlid A."/>
            <person name="Henrissat B."/>
            <person name="Grigoriev I.V."/>
            <person name="Hibbett D.S."/>
            <person name="Martin F."/>
            <person name="Nordberg H.P."/>
            <person name="Cantor M.N."/>
            <person name="Hua S.X."/>
        </authorList>
    </citation>
    <scope>NUCLEOTIDE SEQUENCE [LARGE SCALE GENOMIC DNA]</scope>
    <source>
        <strain evidence="4 5">441</strain>
    </source>
</reference>
<proteinExistence type="predicted"/>
<dbReference type="InterPro" id="IPR038718">
    <property type="entry name" value="SNF2-like_sf"/>
</dbReference>
<dbReference type="InterPro" id="IPR027417">
    <property type="entry name" value="P-loop_NTPase"/>
</dbReference>
<protein>
    <recommendedName>
        <fullName evidence="3">SNF2 N-terminal domain-containing protein</fullName>
    </recommendedName>
</protein>
<dbReference type="Pfam" id="PF00176">
    <property type="entry name" value="SNF2-rel_dom"/>
    <property type="match status" value="1"/>
</dbReference>
<dbReference type="GO" id="GO:0005524">
    <property type="term" value="F:ATP binding"/>
    <property type="evidence" value="ECO:0007669"/>
    <property type="project" value="InterPro"/>
</dbReference>